<proteinExistence type="predicted"/>
<protein>
    <recommendedName>
        <fullName evidence="4">Crinkler effector protein N-terminal domain-containing protein</fullName>
    </recommendedName>
</protein>
<dbReference type="Pfam" id="PF20147">
    <property type="entry name" value="Crinkler"/>
    <property type="match status" value="1"/>
</dbReference>
<evidence type="ECO:0000313" key="6">
    <source>
        <dbReference type="Proteomes" id="UP001157938"/>
    </source>
</evidence>
<dbReference type="InterPro" id="IPR052980">
    <property type="entry name" value="Crinkler_effector"/>
</dbReference>
<evidence type="ECO:0000256" key="2">
    <source>
        <dbReference type="ARBA" id="ARBA00004613"/>
    </source>
</evidence>
<sequence>MVKLLCALIGAGGSMFSVKIDASDLVDDLKKAIKAEKVNALKNVDADQLSLFLAKKNEGRGAWLTETEVKHGVKDISGLFLLEHVGAPLSVIGFTEEAVRFRLTKEDVAAGNIPVHVLVKVPEPIVCAASLTTNVQLPTAIALNKPEQFAEECISLDDWEVNAVHRIPSIWKFMSSLGGCTQTGKIFWRMEDKQIMSLLLDGWLHESSWLADKKSIVLGSPGIGKSTLLCVMAFHLVFKHKKNVLVYRRLRKKNQADCLVYLGYDDGKVVQFAVKGCEDRTAIDIYKELVHQQGISNVWLLLDGFRYQDIPVSLTTLTMLATSQQVDLKSEDQLYAYCCLLPCWSRTDLLLMGELIHKYHPDDMDDRFYYSGGSVRDLHWLHARK</sequence>
<evidence type="ECO:0000313" key="5">
    <source>
        <dbReference type="EMBL" id="CAH0492869.1"/>
    </source>
</evidence>
<gene>
    <name evidence="5" type="ORF">PFR001_LOCUS8044</name>
</gene>
<comment type="subcellular location">
    <subcellularLocation>
        <location evidence="1">Host cell</location>
    </subcellularLocation>
    <subcellularLocation>
        <location evidence="2">Secreted</location>
    </subcellularLocation>
</comment>
<comment type="caution">
    <text evidence="5">The sequence shown here is derived from an EMBL/GenBank/DDBJ whole genome shotgun (WGS) entry which is preliminary data.</text>
</comment>
<keyword evidence="6" id="KW-1185">Reference proteome</keyword>
<reference evidence="5 6" key="1">
    <citation type="submission" date="2021-11" db="EMBL/GenBank/DDBJ databases">
        <authorList>
            <person name="Islam A."/>
            <person name="Islam S."/>
            <person name="Flora M.S."/>
            <person name="Rahman M."/>
            <person name="Ziaur R.M."/>
            <person name="Epstein J.H."/>
            <person name="Hassan M."/>
            <person name="Klassen M."/>
            <person name="Woodard K."/>
            <person name="Webb A."/>
            <person name="Webby R.J."/>
            <person name="El Zowalaty M.E."/>
        </authorList>
    </citation>
    <scope>NUCLEOTIDE SEQUENCE [LARGE SCALE GENOMIC DNA]</scope>
    <source>
        <strain evidence="5">Pf1</strain>
    </source>
</reference>
<name>A0ABN8CI93_9STRA</name>
<dbReference type="Gene3D" id="3.40.50.300">
    <property type="entry name" value="P-loop containing nucleotide triphosphate hydrolases"/>
    <property type="match status" value="1"/>
</dbReference>
<evidence type="ECO:0000259" key="4">
    <source>
        <dbReference type="Pfam" id="PF20147"/>
    </source>
</evidence>
<evidence type="ECO:0000256" key="3">
    <source>
        <dbReference type="ARBA" id="ARBA00022525"/>
    </source>
</evidence>
<organism evidence="5 6">
    <name type="scientific">Peronospora farinosa</name>
    <dbReference type="NCBI Taxonomy" id="134698"/>
    <lineage>
        <taxon>Eukaryota</taxon>
        <taxon>Sar</taxon>
        <taxon>Stramenopiles</taxon>
        <taxon>Oomycota</taxon>
        <taxon>Peronosporomycetes</taxon>
        <taxon>Peronosporales</taxon>
        <taxon>Peronosporaceae</taxon>
        <taxon>Peronospora</taxon>
    </lineage>
</organism>
<dbReference type="InterPro" id="IPR027417">
    <property type="entry name" value="P-loop_NTPase"/>
</dbReference>
<dbReference type="PANTHER" id="PTHR33129">
    <property type="entry name" value="PROTEIN KINASE DOMAIN-CONTAINING PROTEIN-RELATED"/>
    <property type="match status" value="1"/>
</dbReference>
<keyword evidence="3" id="KW-0964">Secreted</keyword>
<dbReference type="EMBL" id="CAKLBC010001553">
    <property type="protein sequence ID" value="CAH0492869.1"/>
    <property type="molecule type" value="Genomic_DNA"/>
</dbReference>
<dbReference type="Proteomes" id="UP001157938">
    <property type="component" value="Unassembled WGS sequence"/>
</dbReference>
<dbReference type="InterPro" id="IPR045379">
    <property type="entry name" value="Crinkler_N"/>
</dbReference>
<evidence type="ECO:0000256" key="1">
    <source>
        <dbReference type="ARBA" id="ARBA00004340"/>
    </source>
</evidence>
<feature type="domain" description="Crinkler effector protein N-terminal" evidence="4">
    <location>
        <begin position="2"/>
        <end position="70"/>
    </location>
</feature>
<accession>A0ABN8CI93</accession>